<accession>A0A0A9CN90</accession>
<reference evidence="1" key="1">
    <citation type="submission" date="2014-09" db="EMBL/GenBank/DDBJ databases">
        <authorList>
            <person name="Magalhaes I.L.F."/>
            <person name="Oliveira U."/>
            <person name="Santos F.R."/>
            <person name="Vidigal T.H.D.A."/>
            <person name="Brescovit A.D."/>
            <person name="Santos A.J."/>
        </authorList>
    </citation>
    <scope>NUCLEOTIDE SEQUENCE</scope>
    <source>
        <tissue evidence="1">Shoot tissue taken approximately 20 cm above the soil surface</tissue>
    </source>
</reference>
<evidence type="ECO:0000313" key="1">
    <source>
        <dbReference type="EMBL" id="JAD75913.1"/>
    </source>
</evidence>
<proteinExistence type="predicted"/>
<reference evidence="1" key="2">
    <citation type="journal article" date="2015" name="Data Brief">
        <title>Shoot transcriptome of the giant reed, Arundo donax.</title>
        <authorList>
            <person name="Barrero R.A."/>
            <person name="Guerrero F.D."/>
            <person name="Moolhuijzen P."/>
            <person name="Goolsby J.A."/>
            <person name="Tidwell J."/>
            <person name="Bellgard S.E."/>
            <person name="Bellgard M.I."/>
        </authorList>
    </citation>
    <scope>NUCLEOTIDE SEQUENCE</scope>
    <source>
        <tissue evidence="1">Shoot tissue taken approximately 20 cm above the soil surface</tissue>
    </source>
</reference>
<sequence length="50" mass="5880">MSLDQVVERRRNLVQGEMHHIRTTSLRIYQSGRLPLSNPEKASESFRIEL</sequence>
<dbReference type="AlphaFoldDB" id="A0A0A9CN90"/>
<protein>
    <submittedName>
        <fullName evidence="1">Uncharacterized protein</fullName>
    </submittedName>
</protein>
<organism evidence="1">
    <name type="scientific">Arundo donax</name>
    <name type="common">Giant reed</name>
    <name type="synonym">Donax arundinaceus</name>
    <dbReference type="NCBI Taxonomy" id="35708"/>
    <lineage>
        <taxon>Eukaryota</taxon>
        <taxon>Viridiplantae</taxon>
        <taxon>Streptophyta</taxon>
        <taxon>Embryophyta</taxon>
        <taxon>Tracheophyta</taxon>
        <taxon>Spermatophyta</taxon>
        <taxon>Magnoliopsida</taxon>
        <taxon>Liliopsida</taxon>
        <taxon>Poales</taxon>
        <taxon>Poaceae</taxon>
        <taxon>PACMAD clade</taxon>
        <taxon>Arundinoideae</taxon>
        <taxon>Arundineae</taxon>
        <taxon>Arundo</taxon>
    </lineage>
</organism>
<name>A0A0A9CN90_ARUDO</name>
<dbReference type="EMBL" id="GBRH01221982">
    <property type="protein sequence ID" value="JAD75913.1"/>
    <property type="molecule type" value="Transcribed_RNA"/>
</dbReference>